<dbReference type="PROSITE" id="PS50082">
    <property type="entry name" value="WD_REPEATS_2"/>
    <property type="match status" value="2"/>
</dbReference>
<reference evidence="5" key="1">
    <citation type="submission" date="2022-10" db="EMBL/GenBank/DDBJ databases">
        <title>Culturing micro-colonial fungi from biological soil crusts in the Mojave desert and describing Neophaeococcomyces mojavensis, and introducing the new genera and species Taxawa tesnikishii.</title>
        <authorList>
            <person name="Kurbessoian T."/>
            <person name="Stajich J.E."/>
        </authorList>
    </citation>
    <scope>NUCLEOTIDE SEQUENCE</scope>
    <source>
        <strain evidence="5">TK_1</strain>
    </source>
</reference>
<dbReference type="PANTHER" id="PTHR19848">
    <property type="entry name" value="WD40 REPEAT PROTEIN"/>
    <property type="match status" value="1"/>
</dbReference>
<feature type="compositionally biased region" description="Polar residues" evidence="4">
    <location>
        <begin position="1"/>
        <end position="19"/>
    </location>
</feature>
<dbReference type="PROSITE" id="PS00678">
    <property type="entry name" value="WD_REPEATS_1"/>
    <property type="match status" value="1"/>
</dbReference>
<evidence type="ECO:0000313" key="5">
    <source>
        <dbReference type="EMBL" id="KAJ9666063.1"/>
    </source>
</evidence>
<evidence type="ECO:0000256" key="2">
    <source>
        <dbReference type="ARBA" id="ARBA00022737"/>
    </source>
</evidence>
<keyword evidence="2" id="KW-0677">Repeat</keyword>
<name>A0ABQ9NWD4_9PEZI</name>
<evidence type="ECO:0000256" key="1">
    <source>
        <dbReference type="ARBA" id="ARBA00022574"/>
    </source>
</evidence>
<keyword evidence="1 3" id="KW-0853">WD repeat</keyword>
<evidence type="ECO:0000256" key="3">
    <source>
        <dbReference type="PROSITE-ProRule" id="PRU00221"/>
    </source>
</evidence>
<gene>
    <name evidence="5" type="ORF">H2201_003741</name>
</gene>
<dbReference type="Proteomes" id="UP001172684">
    <property type="component" value="Unassembled WGS sequence"/>
</dbReference>
<protein>
    <recommendedName>
        <fullName evidence="7">WD repeat protein</fullName>
    </recommendedName>
</protein>
<dbReference type="SUPFAM" id="SSF50978">
    <property type="entry name" value="WD40 repeat-like"/>
    <property type="match status" value="1"/>
</dbReference>
<dbReference type="Pfam" id="PF00400">
    <property type="entry name" value="WD40"/>
    <property type="match status" value="4"/>
</dbReference>
<dbReference type="InterPro" id="IPR019775">
    <property type="entry name" value="WD40_repeat_CS"/>
</dbReference>
<proteinExistence type="predicted"/>
<dbReference type="InterPro" id="IPR001680">
    <property type="entry name" value="WD40_rpt"/>
</dbReference>
<keyword evidence="6" id="KW-1185">Reference proteome</keyword>
<comment type="caution">
    <text evidence="5">The sequence shown here is derived from an EMBL/GenBank/DDBJ whole genome shotgun (WGS) entry which is preliminary data.</text>
</comment>
<feature type="repeat" description="WD" evidence="3">
    <location>
        <begin position="279"/>
        <end position="311"/>
    </location>
</feature>
<organism evidence="5 6">
    <name type="scientific">Coniosporium apollinis</name>
    <dbReference type="NCBI Taxonomy" id="61459"/>
    <lineage>
        <taxon>Eukaryota</taxon>
        <taxon>Fungi</taxon>
        <taxon>Dikarya</taxon>
        <taxon>Ascomycota</taxon>
        <taxon>Pezizomycotina</taxon>
        <taxon>Dothideomycetes</taxon>
        <taxon>Dothideomycetes incertae sedis</taxon>
        <taxon>Coniosporium</taxon>
    </lineage>
</organism>
<dbReference type="InterPro" id="IPR015943">
    <property type="entry name" value="WD40/YVTN_repeat-like_dom_sf"/>
</dbReference>
<evidence type="ECO:0008006" key="7">
    <source>
        <dbReference type="Google" id="ProtNLM"/>
    </source>
</evidence>
<dbReference type="Gene3D" id="2.130.10.10">
    <property type="entry name" value="YVTN repeat-like/Quinoprotein amine dehydrogenase"/>
    <property type="match status" value="2"/>
</dbReference>
<dbReference type="InterPro" id="IPR036322">
    <property type="entry name" value="WD40_repeat_dom_sf"/>
</dbReference>
<feature type="region of interest" description="Disordered" evidence="4">
    <location>
        <begin position="362"/>
        <end position="398"/>
    </location>
</feature>
<feature type="repeat" description="WD" evidence="3">
    <location>
        <begin position="147"/>
        <end position="169"/>
    </location>
</feature>
<dbReference type="PANTHER" id="PTHR19848:SF8">
    <property type="entry name" value="F-BOX AND WD REPEAT DOMAIN CONTAINING 7"/>
    <property type="match status" value="1"/>
</dbReference>
<dbReference type="SMART" id="SM00320">
    <property type="entry name" value="WD40"/>
    <property type="match status" value="6"/>
</dbReference>
<sequence>MSRSTDPGHFFQTTASLSETTRKAQKSTNIHGSPIRLPSKILSIAADPDDVGRVYVAEAAGTARRVALETGETSAPYTGPAAPLTSLALSPINISNTAPRTLYAGCWDKSTWSWNANTRAPLRRFTGGHTDFVKAVICLRLSGRDILISGGADAVIVVWDARSGEKLYRLQGHVRGILSLAIDPASLRSGAEDQRNGVEEASVTLFSGSSDREIRRWRLTASGGHELADDAATGPVPILAHETSVNALRFDADGDLWTASADKSAKCLVRERGWEADTALSHPDFVRDVVVDEEGGWVITACRDEEVRVWERGTEKLWHTFSGHFEEVTGLLLVGKLLVSVSIDATVRKWSLGPQDLQAAKLEAEKAQEGEVEEEEPKESVLTAEEEAELAELMDDSD</sequence>
<feature type="compositionally biased region" description="Acidic residues" evidence="4">
    <location>
        <begin position="384"/>
        <end position="398"/>
    </location>
</feature>
<evidence type="ECO:0000313" key="6">
    <source>
        <dbReference type="Proteomes" id="UP001172684"/>
    </source>
</evidence>
<feature type="region of interest" description="Disordered" evidence="4">
    <location>
        <begin position="1"/>
        <end position="32"/>
    </location>
</feature>
<dbReference type="EMBL" id="JAPDRL010000022">
    <property type="protein sequence ID" value="KAJ9666063.1"/>
    <property type="molecule type" value="Genomic_DNA"/>
</dbReference>
<evidence type="ECO:0000256" key="4">
    <source>
        <dbReference type="SAM" id="MobiDB-lite"/>
    </source>
</evidence>
<accession>A0ABQ9NWD4</accession>